<dbReference type="NCBIfam" id="TIGR00756">
    <property type="entry name" value="PPR"/>
    <property type="match status" value="2"/>
</dbReference>
<dbReference type="InterPro" id="IPR002885">
    <property type="entry name" value="PPR_rpt"/>
</dbReference>
<keyword evidence="6" id="KW-0647">Proteasome</keyword>
<dbReference type="Pfam" id="PF01535">
    <property type="entry name" value="PPR"/>
    <property type="match status" value="2"/>
</dbReference>
<dbReference type="SUPFAM" id="SSF56235">
    <property type="entry name" value="N-terminal nucleophile aminohydrolases (Ntn hydrolases)"/>
    <property type="match status" value="1"/>
</dbReference>
<keyword evidence="5" id="KW-0677">Repeat</keyword>
<dbReference type="STRING" id="157652.A0A371IFR1"/>
<evidence type="ECO:0000256" key="6">
    <source>
        <dbReference type="ARBA" id="ARBA00022942"/>
    </source>
</evidence>
<dbReference type="Proteomes" id="UP000257109">
    <property type="component" value="Unassembled WGS sequence"/>
</dbReference>
<sequence>MGSVAETERTLYPYVTGSSVVAIKYKDGILMAADMGGSYGSTLRYKSVERVKPIGKHSLIGASGEISDFQEILLYLDKLILNDKMWDDGNSLGPKEVHNYLTQVMYNRRNKFNPLWNSLVLGGVKNGQKYLGTVNMIGVNFEDNHIATGLGNHLARPILRDEWHENLTFEEGVKLLEKCMRVLLYRDRSAVNKIQIAKMTEEGATLFPPFSLKTYWEFSAFKNPTTGAEGSNSFKYRTTYFTRNAPNKNTHKHDPFLLFEINNSHIQFSVPFAPFNSHYSTKAPSRSYRRRVRNRLLKSSKPTLDQAQFQLALSQLPPRFTPQELCKAIAHEHDPFVCLELFHWASQQPRFRHDVSTFHVTIKKLGAANMYQEMDDIVNQLLAVPLIGSEALFNSVIYYFTQARKLTRAVNVFKHMKSSRNLNCCFRPSIRTYNILFAAFLGRGSNTHINHVYMETIRCLFRQMVNDGIMPDIFSLNSMVKGYVLSNHVNDALRIFHQMGVVYDCQPNALTYDCLIHGLCAQGRTNNAKELCCEMKDKGFVPSSKSYNSLVNSLALGGEIEEAVNYLWEMTDKQRSADFITYRTVLDEICRRGTIQEGMRFLQELQEKDLVDGHAYRKLLYVLEDDYGNSVSRIDSDLALTHPISKKMLS</sequence>
<dbReference type="Gene3D" id="1.25.40.10">
    <property type="entry name" value="Tetratricopeptide repeat domain"/>
    <property type="match status" value="2"/>
</dbReference>
<dbReference type="GO" id="GO:0003729">
    <property type="term" value="F:mRNA binding"/>
    <property type="evidence" value="ECO:0007669"/>
    <property type="project" value="TreeGrafter"/>
</dbReference>
<dbReference type="GO" id="GO:0051603">
    <property type="term" value="P:proteolysis involved in protein catabolic process"/>
    <property type="evidence" value="ECO:0007669"/>
    <property type="project" value="InterPro"/>
</dbReference>
<accession>A0A371IFR1</accession>
<comment type="subcellular location">
    <subcellularLocation>
        <location evidence="1">Nucleus</location>
    </subcellularLocation>
</comment>
<feature type="repeat" description="PPR" evidence="8">
    <location>
        <begin position="508"/>
        <end position="542"/>
    </location>
</feature>
<dbReference type="PROSITE" id="PS51375">
    <property type="entry name" value="PPR"/>
    <property type="match status" value="3"/>
</dbReference>
<dbReference type="InterPro" id="IPR029055">
    <property type="entry name" value="Ntn_hydrolases_N"/>
</dbReference>
<dbReference type="Gene3D" id="3.60.20.10">
    <property type="entry name" value="Glutamine Phosphoribosylpyrophosphate, subunit 1, domain 1"/>
    <property type="match status" value="1"/>
</dbReference>
<evidence type="ECO:0000256" key="8">
    <source>
        <dbReference type="PROSITE-ProRule" id="PRU00708"/>
    </source>
</evidence>
<feature type="repeat" description="PPR" evidence="8">
    <location>
        <begin position="543"/>
        <end position="577"/>
    </location>
</feature>
<proteinExistence type="inferred from homology"/>
<evidence type="ECO:0000256" key="1">
    <source>
        <dbReference type="ARBA" id="ARBA00004123"/>
    </source>
</evidence>
<dbReference type="InterPro" id="IPR011990">
    <property type="entry name" value="TPR-like_helical_dom_sf"/>
</dbReference>
<comment type="subunit">
    <text evidence="3">Component of the 20S core complex of the 26S proteasome. The 26S proteasome is composed of a core protease (CP), known as the 20S proteasome, capped at one or both ends by the 19S regulatory particle (RP/PA700). The 20S proteasome core is composed of 28 subunits that are arranged in four stacked rings, resulting in a barrel-shaped structure. The two end rings are each formed by seven alpha subunits, and the two central rings are each formed by seven beta subunits. The catalytic chamber with the active sites is on the inside of the barrel.</text>
</comment>
<evidence type="ECO:0000256" key="4">
    <source>
        <dbReference type="ARBA" id="ARBA00022490"/>
    </source>
</evidence>
<organism evidence="9 10">
    <name type="scientific">Mucuna pruriens</name>
    <name type="common">Velvet bean</name>
    <name type="synonym">Dolichos pruriens</name>
    <dbReference type="NCBI Taxonomy" id="157652"/>
    <lineage>
        <taxon>Eukaryota</taxon>
        <taxon>Viridiplantae</taxon>
        <taxon>Streptophyta</taxon>
        <taxon>Embryophyta</taxon>
        <taxon>Tracheophyta</taxon>
        <taxon>Spermatophyta</taxon>
        <taxon>Magnoliopsida</taxon>
        <taxon>eudicotyledons</taxon>
        <taxon>Gunneridae</taxon>
        <taxon>Pentapetalae</taxon>
        <taxon>rosids</taxon>
        <taxon>fabids</taxon>
        <taxon>Fabales</taxon>
        <taxon>Fabaceae</taxon>
        <taxon>Papilionoideae</taxon>
        <taxon>50 kb inversion clade</taxon>
        <taxon>NPAAA clade</taxon>
        <taxon>indigoferoid/millettioid clade</taxon>
        <taxon>Phaseoleae</taxon>
        <taxon>Mucuna</taxon>
    </lineage>
</organism>
<comment type="similarity">
    <text evidence="2">Belongs to the PPR family. P subfamily.</text>
</comment>
<dbReference type="CDD" id="cd03760">
    <property type="entry name" value="proteasome_beta_type_4"/>
    <property type="match status" value="1"/>
</dbReference>
<dbReference type="GO" id="GO:0005634">
    <property type="term" value="C:nucleus"/>
    <property type="evidence" value="ECO:0007669"/>
    <property type="project" value="UniProtKB-SubCell"/>
</dbReference>
<evidence type="ECO:0000256" key="2">
    <source>
        <dbReference type="ARBA" id="ARBA00007626"/>
    </source>
</evidence>
<feature type="non-terminal residue" evidence="9">
    <location>
        <position position="1"/>
    </location>
</feature>
<dbReference type="EMBL" id="QJKJ01000190">
    <property type="protein sequence ID" value="RDY13824.1"/>
    <property type="molecule type" value="Genomic_DNA"/>
</dbReference>
<dbReference type="AlphaFoldDB" id="A0A371IFR1"/>
<dbReference type="Pfam" id="PF00227">
    <property type="entry name" value="Proteasome"/>
    <property type="match status" value="1"/>
</dbReference>
<keyword evidence="4" id="KW-0963">Cytoplasm</keyword>
<dbReference type="InterPro" id="IPR023333">
    <property type="entry name" value="Proteasome_suB-type"/>
</dbReference>
<evidence type="ECO:0000256" key="7">
    <source>
        <dbReference type="ARBA" id="ARBA00023242"/>
    </source>
</evidence>
<feature type="repeat" description="PPR" evidence="8">
    <location>
        <begin position="578"/>
        <end position="612"/>
    </location>
</feature>
<dbReference type="OrthoDB" id="185373at2759"/>
<dbReference type="InterPro" id="IPR001353">
    <property type="entry name" value="Proteasome_sua/b"/>
</dbReference>
<dbReference type="FunFam" id="3.60.20.10:FF:000014">
    <property type="entry name" value="Proteasome subunit beta type-7"/>
    <property type="match status" value="1"/>
</dbReference>
<dbReference type="PROSITE" id="PS00854">
    <property type="entry name" value="PROTEASOME_BETA_1"/>
    <property type="match status" value="1"/>
</dbReference>
<gene>
    <name evidence="9" type="ORF">CR513_01194</name>
</gene>
<evidence type="ECO:0000256" key="3">
    <source>
        <dbReference type="ARBA" id="ARBA00011517"/>
    </source>
</evidence>
<comment type="caution">
    <text evidence="9">The sequence shown here is derived from an EMBL/GenBank/DDBJ whole genome shotgun (WGS) entry which is preliminary data.</text>
</comment>
<dbReference type="PROSITE" id="PS51476">
    <property type="entry name" value="PROTEASOME_BETA_2"/>
    <property type="match status" value="1"/>
</dbReference>
<dbReference type="PANTHER" id="PTHR47932:SF23">
    <property type="entry name" value="PENTACOTRIPEPTIDE-REPEAT REGION OF PRORP DOMAIN-CONTAINING PROTEIN"/>
    <property type="match status" value="1"/>
</dbReference>
<evidence type="ECO:0000313" key="9">
    <source>
        <dbReference type="EMBL" id="RDY13824.1"/>
    </source>
</evidence>
<dbReference type="Pfam" id="PF13041">
    <property type="entry name" value="PPR_2"/>
    <property type="match status" value="1"/>
</dbReference>
<reference evidence="9" key="1">
    <citation type="submission" date="2018-05" db="EMBL/GenBank/DDBJ databases">
        <title>Draft genome of Mucuna pruriens seed.</title>
        <authorList>
            <person name="Nnadi N.E."/>
            <person name="Vos R."/>
            <person name="Hasami M.H."/>
            <person name="Devisetty U.K."/>
            <person name="Aguiy J.C."/>
        </authorList>
    </citation>
    <scope>NUCLEOTIDE SEQUENCE [LARGE SCALE GENOMIC DNA]</scope>
    <source>
        <strain evidence="9">JCA_2017</strain>
    </source>
</reference>
<keyword evidence="10" id="KW-1185">Reference proteome</keyword>
<keyword evidence="7" id="KW-0539">Nucleus</keyword>
<evidence type="ECO:0000313" key="10">
    <source>
        <dbReference type="Proteomes" id="UP000257109"/>
    </source>
</evidence>
<dbReference type="InterPro" id="IPR016295">
    <property type="entry name" value="Proteasome_beta4"/>
</dbReference>
<protein>
    <submittedName>
        <fullName evidence="9">Pentatricopeptide repeat-containing protein, mitochondrial</fullName>
    </submittedName>
</protein>
<dbReference type="GO" id="GO:0005839">
    <property type="term" value="C:proteasome core complex"/>
    <property type="evidence" value="ECO:0007669"/>
    <property type="project" value="InterPro"/>
</dbReference>
<name>A0A371IFR1_MUCPR</name>
<evidence type="ECO:0000256" key="5">
    <source>
        <dbReference type="ARBA" id="ARBA00022737"/>
    </source>
</evidence>
<dbReference type="PANTHER" id="PTHR47932">
    <property type="entry name" value="ATPASE EXPRESSION PROTEIN 3"/>
    <property type="match status" value="1"/>
</dbReference>
<dbReference type="InterPro" id="IPR016050">
    <property type="entry name" value="Proteasome_bsu_CS"/>
</dbReference>